<keyword evidence="3" id="KW-0808">Transferase</keyword>
<sequence length="224" mass="26303">MKEETMHIANGNYIVIEGNIGAGKTSLSKLLSTDLNARLILEEFSDNPFLPLFYKNAERYAFPVELFFMTERHKQLQDLLMKGNLFQKYVVSDYIFSKTLLFAGQNLVDEELRLFQRLFHTLNASFPKPHLLVYLHRSVDNLLTNIYKRGRAYEQDISAAYLSKIQNAYFDFFRMVEHDLSILVLDVEGLDFINNPEHYQMVVQQIEKKYSKGLHHWKLEPSKN</sequence>
<keyword evidence="1" id="KW-0547">Nucleotide-binding</keyword>
<evidence type="ECO:0000256" key="1">
    <source>
        <dbReference type="PIRSR" id="PIRSR000705-3"/>
    </source>
</evidence>
<dbReference type="PANTHER" id="PTHR10513">
    <property type="entry name" value="DEOXYNUCLEOSIDE KINASE"/>
    <property type="match status" value="1"/>
</dbReference>
<dbReference type="SUPFAM" id="SSF52540">
    <property type="entry name" value="P-loop containing nucleoside triphosphate hydrolases"/>
    <property type="match status" value="1"/>
</dbReference>
<evidence type="ECO:0000313" key="4">
    <source>
        <dbReference type="Proteomes" id="UP001060919"/>
    </source>
</evidence>
<organism evidence="3 4">
    <name type="scientific">Aureispira anguillae</name>
    <dbReference type="NCBI Taxonomy" id="2864201"/>
    <lineage>
        <taxon>Bacteria</taxon>
        <taxon>Pseudomonadati</taxon>
        <taxon>Bacteroidota</taxon>
        <taxon>Saprospiria</taxon>
        <taxon>Saprospirales</taxon>
        <taxon>Saprospiraceae</taxon>
        <taxon>Aureispira</taxon>
    </lineage>
</organism>
<dbReference type="Pfam" id="PF01712">
    <property type="entry name" value="dNK"/>
    <property type="match status" value="1"/>
</dbReference>
<dbReference type="PANTHER" id="PTHR10513:SF46">
    <property type="entry name" value="DEOXYGUANOSINE KINASE"/>
    <property type="match status" value="1"/>
</dbReference>
<protein>
    <submittedName>
        <fullName evidence="3">Deoxynucleoside kinase</fullName>
    </submittedName>
</protein>
<dbReference type="GO" id="GO:0019136">
    <property type="term" value="F:deoxynucleoside kinase activity"/>
    <property type="evidence" value="ECO:0007669"/>
    <property type="project" value="InterPro"/>
</dbReference>
<dbReference type="InterPro" id="IPR050566">
    <property type="entry name" value="Deoxyribonucleoside_kinase"/>
</dbReference>
<dbReference type="EMBL" id="AP026867">
    <property type="protein sequence ID" value="BDS11000.1"/>
    <property type="molecule type" value="Genomic_DNA"/>
</dbReference>
<accession>A0A915YDB7</accession>
<dbReference type="KEGG" id="aup:AsAng_0017100"/>
<dbReference type="PIRSF" id="PIRSF000705">
    <property type="entry name" value="DNK"/>
    <property type="match status" value="1"/>
</dbReference>
<dbReference type="Gene3D" id="3.40.50.300">
    <property type="entry name" value="P-loop containing nucleotide triphosphate hydrolases"/>
    <property type="match status" value="1"/>
</dbReference>
<dbReference type="GO" id="GO:0005737">
    <property type="term" value="C:cytoplasm"/>
    <property type="evidence" value="ECO:0007669"/>
    <property type="project" value="TreeGrafter"/>
</dbReference>
<reference evidence="3" key="1">
    <citation type="submission" date="2022-09" db="EMBL/GenBank/DDBJ databases">
        <title>Aureispira anguillicida sp. nov., isolated from Leptocephalus of Japanese eel Anguilla japonica.</title>
        <authorList>
            <person name="Yuasa K."/>
            <person name="Mekata T."/>
            <person name="Ikunari K."/>
        </authorList>
    </citation>
    <scope>NUCLEOTIDE SEQUENCE</scope>
    <source>
        <strain evidence="3">EL160426</strain>
    </source>
</reference>
<dbReference type="AlphaFoldDB" id="A0A915YDB7"/>
<dbReference type="GO" id="GO:0005524">
    <property type="term" value="F:ATP binding"/>
    <property type="evidence" value="ECO:0007669"/>
    <property type="project" value="UniProtKB-KW"/>
</dbReference>
<dbReference type="InterPro" id="IPR031314">
    <property type="entry name" value="DNK_dom"/>
</dbReference>
<gene>
    <name evidence="3" type="ORF">AsAng_0017100</name>
</gene>
<feature type="binding site" evidence="1">
    <location>
        <begin position="190"/>
        <end position="192"/>
    </location>
    <ligand>
        <name>ATP</name>
        <dbReference type="ChEBI" id="CHEBI:30616"/>
    </ligand>
</feature>
<dbReference type="RefSeq" id="WP_264792213.1">
    <property type="nucleotide sequence ID" value="NZ_AP026867.1"/>
</dbReference>
<dbReference type="CDD" id="cd01673">
    <property type="entry name" value="dNK"/>
    <property type="match status" value="1"/>
</dbReference>
<keyword evidence="3" id="KW-0418">Kinase</keyword>
<dbReference type="InterPro" id="IPR002624">
    <property type="entry name" value="DCK/DGK"/>
</dbReference>
<keyword evidence="1" id="KW-0067">ATP-binding</keyword>
<feature type="domain" description="Deoxynucleoside kinase" evidence="2">
    <location>
        <begin position="14"/>
        <end position="208"/>
    </location>
</feature>
<feature type="binding site" evidence="1">
    <location>
        <begin position="18"/>
        <end position="26"/>
    </location>
    <ligand>
        <name>ATP</name>
        <dbReference type="ChEBI" id="CHEBI:30616"/>
    </ligand>
</feature>
<proteinExistence type="predicted"/>
<keyword evidence="4" id="KW-1185">Reference proteome</keyword>
<name>A0A915YDB7_9BACT</name>
<dbReference type="Proteomes" id="UP001060919">
    <property type="component" value="Chromosome"/>
</dbReference>
<evidence type="ECO:0000259" key="2">
    <source>
        <dbReference type="Pfam" id="PF01712"/>
    </source>
</evidence>
<dbReference type="InterPro" id="IPR027417">
    <property type="entry name" value="P-loop_NTPase"/>
</dbReference>
<evidence type="ECO:0000313" key="3">
    <source>
        <dbReference type="EMBL" id="BDS11000.1"/>
    </source>
</evidence>